<keyword evidence="2" id="KW-1185">Reference proteome</keyword>
<dbReference type="InterPro" id="IPR007536">
    <property type="entry name" value="16SrRNA_methylTrfase_J"/>
</dbReference>
<dbReference type="PANTHER" id="PTHR36112">
    <property type="entry name" value="RIBOSOMAL RNA SMALL SUBUNIT METHYLTRANSFERASE J"/>
    <property type="match status" value="1"/>
</dbReference>
<dbReference type="Proteomes" id="UP000518605">
    <property type="component" value="Unassembled WGS sequence"/>
</dbReference>
<dbReference type="PANTHER" id="PTHR36112:SF1">
    <property type="entry name" value="RIBOSOMAL RNA SMALL SUBUNIT METHYLTRANSFERASE J"/>
    <property type="match status" value="1"/>
</dbReference>
<dbReference type="Gene3D" id="3.40.50.150">
    <property type="entry name" value="Vaccinia Virus protein VP39"/>
    <property type="match status" value="1"/>
</dbReference>
<evidence type="ECO:0000313" key="1">
    <source>
        <dbReference type="EMBL" id="MBB3151681.1"/>
    </source>
</evidence>
<dbReference type="Pfam" id="PF04445">
    <property type="entry name" value="SAM_MT"/>
    <property type="match status" value="1"/>
</dbReference>
<dbReference type="InterPro" id="IPR029063">
    <property type="entry name" value="SAM-dependent_MTases_sf"/>
</dbReference>
<dbReference type="EMBL" id="JACHXW010000004">
    <property type="protein sequence ID" value="MBB3151681.1"/>
    <property type="molecule type" value="Genomic_DNA"/>
</dbReference>
<sequence>MIVTTTAKPSQRALEQAGRLSSELASPFKARGNLTVAKLLSLSGDKKLLVVTEEEVRYYEGQSDTPLYFHPSMAFVRVKRMRRGETDPLIQLSGCESGDQIIDCTAGLASDSLVFSYASGPSGKVTAIESEPVLCALVREGLAGYETSLPDVDAAMRRIAMTCMNHLEYLKGLADNSVDIVYFDPMFRKPINESSSMEPLRSIANMNALSSEAIEQAKRVARKTVVLKEHQASEEFARLGFERKHVNTSKIAYGVIKL</sequence>
<dbReference type="GO" id="GO:0008990">
    <property type="term" value="F:rRNA (guanine-N2-)-methyltransferase activity"/>
    <property type="evidence" value="ECO:0007669"/>
    <property type="project" value="InterPro"/>
</dbReference>
<accession>A0A7W5C5S4</accession>
<proteinExistence type="predicted"/>
<keyword evidence="1" id="KW-0808">Transferase</keyword>
<dbReference type="AlphaFoldDB" id="A0A7W5C5S4"/>
<comment type="caution">
    <text evidence="1">The sequence shown here is derived from an EMBL/GenBank/DDBJ whole genome shotgun (WGS) entry which is preliminary data.</text>
</comment>
<protein>
    <submittedName>
        <fullName evidence="1">16S rRNA G966 N2-methylase RsmD</fullName>
    </submittedName>
</protein>
<dbReference type="RefSeq" id="WP_183560877.1">
    <property type="nucleotide sequence ID" value="NZ_CBCSLB010000011.1"/>
</dbReference>
<evidence type="ECO:0000313" key="2">
    <source>
        <dbReference type="Proteomes" id="UP000518605"/>
    </source>
</evidence>
<keyword evidence="1" id="KW-0489">Methyltransferase</keyword>
<reference evidence="1 2" key="1">
    <citation type="submission" date="2020-08" db="EMBL/GenBank/DDBJ databases">
        <title>Genomic Encyclopedia of Type Strains, Phase III (KMG-III): the genomes of soil and plant-associated and newly described type strains.</title>
        <authorList>
            <person name="Whitman W."/>
        </authorList>
    </citation>
    <scope>NUCLEOTIDE SEQUENCE [LARGE SCALE GENOMIC DNA]</scope>
    <source>
        <strain evidence="1 2">CECT 8234</strain>
    </source>
</reference>
<dbReference type="SUPFAM" id="SSF53335">
    <property type="entry name" value="S-adenosyl-L-methionine-dependent methyltransferases"/>
    <property type="match status" value="1"/>
</dbReference>
<name>A0A7W5C5S4_9BACL</name>
<gene>
    <name evidence="1" type="ORF">FHS16_001727</name>
</gene>
<organism evidence="1 2">
    <name type="scientific">Paenibacillus endophyticus</name>
    <dbReference type="NCBI Taxonomy" id="1294268"/>
    <lineage>
        <taxon>Bacteria</taxon>
        <taxon>Bacillati</taxon>
        <taxon>Bacillota</taxon>
        <taxon>Bacilli</taxon>
        <taxon>Bacillales</taxon>
        <taxon>Paenibacillaceae</taxon>
        <taxon>Paenibacillus</taxon>
    </lineage>
</organism>